<keyword evidence="3" id="KW-1185">Reference proteome</keyword>
<protein>
    <recommendedName>
        <fullName evidence="1">PAR14-like first RRM domain-containing protein</fullName>
    </recommendedName>
</protein>
<name>A0ABY7FHT8_MYAAR</name>
<evidence type="ECO:0000259" key="1">
    <source>
        <dbReference type="Pfam" id="PF23222"/>
    </source>
</evidence>
<dbReference type="Pfam" id="PF23222">
    <property type="entry name" value="RRM_PARP14_1"/>
    <property type="match status" value="1"/>
</dbReference>
<evidence type="ECO:0000313" key="2">
    <source>
        <dbReference type="EMBL" id="WAR21753.1"/>
    </source>
</evidence>
<dbReference type="Proteomes" id="UP001164746">
    <property type="component" value="Chromosome 12"/>
</dbReference>
<dbReference type="InterPro" id="IPR057051">
    <property type="entry name" value="PARP14_RPM_1"/>
</dbReference>
<dbReference type="InterPro" id="IPR012677">
    <property type="entry name" value="Nucleotide-bd_a/b_plait_sf"/>
</dbReference>
<sequence length="184" mass="21193">RVVLRQRHYLRKRRLHVTLFRPTRSTKCQKLTRYTQKKSTKTIRVRGMRKIRTREFVNLYFESKKRAGGGDIESRYTDEEDDDTVYITFNEENAAKAVADRAHHTVDGVVLTVSLYFPSVQTTPCYTNKILIKGLNAKITESLLGLFLEAKANYTLIDGSLTYHAVRNDVALVTTEQDIVPLKP</sequence>
<evidence type="ECO:0000313" key="3">
    <source>
        <dbReference type="Proteomes" id="UP001164746"/>
    </source>
</evidence>
<feature type="domain" description="PAR14-like first RRM" evidence="1">
    <location>
        <begin position="57"/>
        <end position="107"/>
    </location>
</feature>
<dbReference type="EMBL" id="CP111023">
    <property type="protein sequence ID" value="WAR21753.1"/>
    <property type="molecule type" value="Genomic_DNA"/>
</dbReference>
<feature type="non-terminal residue" evidence="2">
    <location>
        <position position="1"/>
    </location>
</feature>
<dbReference type="Gene3D" id="3.30.70.330">
    <property type="match status" value="1"/>
</dbReference>
<proteinExistence type="predicted"/>
<accession>A0ABY7FHT8</accession>
<gene>
    <name evidence="2" type="ORF">MAR_015727</name>
</gene>
<organism evidence="2 3">
    <name type="scientific">Mya arenaria</name>
    <name type="common">Soft-shell clam</name>
    <dbReference type="NCBI Taxonomy" id="6604"/>
    <lineage>
        <taxon>Eukaryota</taxon>
        <taxon>Metazoa</taxon>
        <taxon>Spiralia</taxon>
        <taxon>Lophotrochozoa</taxon>
        <taxon>Mollusca</taxon>
        <taxon>Bivalvia</taxon>
        <taxon>Autobranchia</taxon>
        <taxon>Heteroconchia</taxon>
        <taxon>Euheterodonta</taxon>
        <taxon>Imparidentia</taxon>
        <taxon>Neoheterodontei</taxon>
        <taxon>Myida</taxon>
        <taxon>Myoidea</taxon>
        <taxon>Myidae</taxon>
        <taxon>Mya</taxon>
    </lineage>
</organism>
<reference evidence="2" key="1">
    <citation type="submission" date="2022-11" db="EMBL/GenBank/DDBJ databases">
        <title>Centuries of genome instability and evolution in soft-shell clam transmissible cancer (bioRxiv).</title>
        <authorList>
            <person name="Hart S.F.M."/>
            <person name="Yonemitsu M.A."/>
            <person name="Giersch R.M."/>
            <person name="Beal B.F."/>
            <person name="Arriagada G."/>
            <person name="Davis B.W."/>
            <person name="Ostrander E.A."/>
            <person name="Goff S.P."/>
            <person name="Metzger M.J."/>
        </authorList>
    </citation>
    <scope>NUCLEOTIDE SEQUENCE</scope>
    <source>
        <strain evidence="2">MELC-2E11</strain>
        <tissue evidence="2">Siphon/mantle</tissue>
    </source>
</reference>
<feature type="non-terminal residue" evidence="2">
    <location>
        <position position="184"/>
    </location>
</feature>